<dbReference type="Pfam" id="PF00724">
    <property type="entry name" value="Oxidored_FMN"/>
    <property type="match status" value="1"/>
</dbReference>
<dbReference type="PANTHER" id="PTHR43656">
    <property type="entry name" value="BINDING OXIDOREDUCTASE, PUTATIVE (AFU_ORTHOLOGUE AFUA_2G08260)-RELATED"/>
    <property type="match status" value="1"/>
</dbReference>
<organism evidence="4 5">
    <name type="scientific">Imperialibacter roseus</name>
    <dbReference type="NCBI Taxonomy" id="1324217"/>
    <lineage>
        <taxon>Bacteria</taxon>
        <taxon>Pseudomonadati</taxon>
        <taxon>Bacteroidota</taxon>
        <taxon>Cytophagia</taxon>
        <taxon>Cytophagales</taxon>
        <taxon>Flammeovirgaceae</taxon>
        <taxon>Imperialibacter</taxon>
    </lineage>
</organism>
<accession>A0ABZ0IR66</accession>
<proteinExistence type="predicted"/>
<gene>
    <name evidence="4" type="ORF">RT717_00305</name>
</gene>
<dbReference type="RefSeq" id="WP_317489750.1">
    <property type="nucleotide sequence ID" value="NZ_CP136051.1"/>
</dbReference>
<keyword evidence="5" id="KW-1185">Reference proteome</keyword>
<dbReference type="InterPro" id="IPR013785">
    <property type="entry name" value="Aldolase_TIM"/>
</dbReference>
<dbReference type="SUPFAM" id="SSF51395">
    <property type="entry name" value="FMN-linked oxidoreductases"/>
    <property type="match status" value="1"/>
</dbReference>
<evidence type="ECO:0000313" key="5">
    <source>
        <dbReference type="Proteomes" id="UP001302349"/>
    </source>
</evidence>
<evidence type="ECO:0000259" key="3">
    <source>
        <dbReference type="Pfam" id="PF00724"/>
    </source>
</evidence>
<dbReference type="Gene3D" id="3.20.20.70">
    <property type="entry name" value="Aldolase class I"/>
    <property type="match status" value="1"/>
</dbReference>
<name>A0ABZ0IR66_9BACT</name>
<evidence type="ECO:0000256" key="1">
    <source>
        <dbReference type="ARBA" id="ARBA00022630"/>
    </source>
</evidence>
<dbReference type="InterPro" id="IPR001155">
    <property type="entry name" value="OxRdtase_FMN_N"/>
</dbReference>
<feature type="domain" description="NADH:flavin oxidoreductase/NADH oxidase N-terminal" evidence="3">
    <location>
        <begin position="49"/>
        <end position="278"/>
    </location>
</feature>
<dbReference type="Proteomes" id="UP001302349">
    <property type="component" value="Chromosome"/>
</dbReference>
<evidence type="ECO:0000313" key="4">
    <source>
        <dbReference type="EMBL" id="WOK07061.1"/>
    </source>
</evidence>
<keyword evidence="1" id="KW-0285">Flavoprotein</keyword>
<dbReference type="EMBL" id="CP136051">
    <property type="protein sequence ID" value="WOK07061.1"/>
    <property type="molecule type" value="Genomic_DNA"/>
</dbReference>
<dbReference type="PANTHER" id="PTHR43656:SF2">
    <property type="entry name" value="BINDING OXIDOREDUCTASE, PUTATIVE (AFU_ORTHOLOGUE AFUA_2G08260)-RELATED"/>
    <property type="match status" value="1"/>
</dbReference>
<evidence type="ECO:0000256" key="2">
    <source>
        <dbReference type="ARBA" id="ARBA00023002"/>
    </source>
</evidence>
<reference evidence="4 5" key="1">
    <citation type="journal article" date="2023" name="Microbiol. Resour. Announc.">
        <title>Complete Genome Sequence of Imperialibacter roseus strain P4T.</title>
        <authorList>
            <person name="Tizabi D.R."/>
            <person name="Bachvaroff T."/>
            <person name="Hill R.T."/>
        </authorList>
    </citation>
    <scope>NUCLEOTIDE SEQUENCE [LARGE SCALE GENOMIC DNA]</scope>
    <source>
        <strain evidence="4 5">P4T</strain>
    </source>
</reference>
<protein>
    <submittedName>
        <fullName evidence="4">NADH:flavin oxidoreductase</fullName>
    </submittedName>
</protein>
<keyword evidence="2" id="KW-0560">Oxidoreductase</keyword>
<dbReference type="InterPro" id="IPR051799">
    <property type="entry name" value="NADH_flavin_oxidoreductase"/>
</dbReference>
<sequence length="481" mass="53420">MSTKHRPTYKRIAQLKTADDLASYLGEIGADIPFDAELATTNSPYGQPYSLNSGRTIGNRFCILPMEGWDGTTDGRPSEHTKRRWHHFAISGAKLLWGCEAVAVHPEGRANPNQLMINDDTFPEFVSLYESLIKDHQEQFGSADDLVIGLQLTHSGRFCKPFDKKKLQPKILYAHPVLNKKFGLGDDYPVMSDEDIDSLIEDFIRAAVLAQKAGFHFVDIKHCHGYLGHEFLSAIGRGGKYGGSFENRTRFLTSIVEGIRNEAPGLEIGVRLSAIDLLPFTQAEDKVGEPYEVTGNYDYAFGGEKSGLSYDLTETKKFLHLLEELDIELLCITAGSPYYNPHVTRPALFPPSDGYLPPEDPLVGVARHIEVVAALKKDFPNLAIVGSGYSYLQEWLPNVGQAVLKNGDVDFVGIGRMVISYPEMPADVLSGEGMKRAKICRTFSDCTTGPRNGMISGCFPLDPYYKQMEEAKLIKEIKKEL</sequence>